<proteinExistence type="predicted"/>
<keyword evidence="7" id="KW-0378">Hydrolase</keyword>
<name>A0ABQ7FZV2_DUNSA</name>
<feature type="compositionally biased region" description="Pro residues" evidence="10">
    <location>
        <begin position="862"/>
        <end position="875"/>
    </location>
</feature>
<keyword evidence="3" id="KW-0964">Secreted</keyword>
<organism evidence="12 13">
    <name type="scientific">Dunaliella salina</name>
    <name type="common">Green alga</name>
    <name type="synonym">Protococcus salinus</name>
    <dbReference type="NCBI Taxonomy" id="3046"/>
    <lineage>
        <taxon>Eukaryota</taxon>
        <taxon>Viridiplantae</taxon>
        <taxon>Chlorophyta</taxon>
        <taxon>core chlorophytes</taxon>
        <taxon>Chlorophyceae</taxon>
        <taxon>CS clade</taxon>
        <taxon>Chlamydomonadales</taxon>
        <taxon>Dunaliellaceae</taxon>
        <taxon>Dunaliella</taxon>
    </lineage>
</organism>
<evidence type="ECO:0000256" key="10">
    <source>
        <dbReference type="SAM" id="MobiDB-lite"/>
    </source>
</evidence>
<evidence type="ECO:0000259" key="11">
    <source>
        <dbReference type="Pfam" id="PF17973"/>
    </source>
</evidence>
<evidence type="ECO:0000256" key="5">
    <source>
        <dbReference type="ARBA" id="ARBA00022723"/>
    </source>
</evidence>
<evidence type="ECO:0000313" key="13">
    <source>
        <dbReference type="Proteomes" id="UP000815325"/>
    </source>
</evidence>
<accession>A0ABQ7FZV2</accession>
<comment type="caution">
    <text evidence="12">The sequence shown here is derived from an EMBL/GenBank/DDBJ whole genome shotgun (WGS) entry which is preliminary data.</text>
</comment>
<keyword evidence="8" id="KW-0862">Zinc</keyword>
<evidence type="ECO:0000256" key="7">
    <source>
        <dbReference type="ARBA" id="ARBA00022801"/>
    </source>
</evidence>
<dbReference type="PANTHER" id="PTHR13062:SF12">
    <property type="entry name" value="ALPHA-2-MACROGLOBULIN DOMAIN-CONTAINING PROTEIN"/>
    <property type="match status" value="1"/>
</dbReference>
<keyword evidence="6" id="KW-0732">Signal</keyword>
<keyword evidence="9" id="KW-0482">Metalloprotease</keyword>
<keyword evidence="13" id="KW-1185">Reference proteome</keyword>
<dbReference type="Proteomes" id="UP000815325">
    <property type="component" value="Unassembled WGS sequence"/>
</dbReference>
<dbReference type="InterPro" id="IPR041246">
    <property type="entry name" value="Bact_MG10"/>
</dbReference>
<evidence type="ECO:0000256" key="6">
    <source>
        <dbReference type="ARBA" id="ARBA00022729"/>
    </source>
</evidence>
<evidence type="ECO:0000256" key="9">
    <source>
        <dbReference type="ARBA" id="ARBA00023049"/>
    </source>
</evidence>
<sequence length="1360" mass="149498">MGYQEALIVPWKTPVVSCQAEIVFSRPLEPNTEYFLQLSLEQSDVMKERVHGLSPFHFYFLDGLAHRVKLRSKYFMLYLPHGLSPQNTSQQLSQQLRICKSADAILGLCESESLRAFAADVPAERKHRSIALMHVPELEPSQNYSIWVQANASIQDAFGQPLQGSNGSFVTQDPPALFLRPSSKQITTIKPRSKPLKWPFLVKVSHIETSTTEENKAAQLDLMLRPGYPVQLASVGCVEQRRDGKRCWDWHLQLLLQANISASAWVSSSQDDLLAWVTHAGTDQQQQRGPVLGAHVFFFKIDNGKDTQGIIGSCHTNEQGLCHVAAQAPAYMGTVKLVAVVLGPAGDALYLRMGSLSERDDYPTYLGKLVLDRAIVPLGDTLHVTGYVQEQSAAGRLHAPRQNMSALLDVYIDGQELGASVVTSLSEHGSLHASIPVPKLSKPGRYICYLRLNDEYLTSESFVVSDPRPPTATLVLDAPAWSKPNVSVPVGLRAISYLGNQVSGADVTVKWSCPGIPNGEKAVRTNDKGKAQLAIPLQSPENDCRATNGGILTVNAEWVGPTREPIFQTTRTKLDHSSVRVALSRSIDTVLPGVQFSPLVEVISNVNGTSLKGVPVAVLVAPVGWENMCDVDTKCMQPQTCSVISGVPVSKTFDCDRPQTLHMATSIIVEEDRSLDVKLSSSTVEEDAPALSGVDEHVFEPGQPIKLSASSFLGGEEEMRDTEITLIAVDKAMLDMVSYKLPNVQKAFHVDLSWPSHRLMSMDPNRINSDIKEAIFAILLKHLQLSPWTGLPPSTWYEDFGRDFTSVSIDNISEEDCSHLAESIDTLTPRQFPRCSLGVVAEKNSQGSCVFWPELSCFPPPPPSNAPSSPFPPMARGPSDAPRDASEFVATPLFYTLRPGTNTVEFNAPPKLGSRKWCDRRVRSVTLNAWAVWAFSEASHEEEVELPEKFKAMKSSIRTDMLPKWRTAIAQQLMAESEAQRYNPHKAIHNETWVYSNLRNVAWARLALGARWDAPLCEPPSANSHSWQRFLAQGANHTAWDWQDQMALKRQRENLKQRIWNDRDIRYNVQALALQLLIRIPWRAENILVQKLAAYVAQEDKHQSGGLIVSPSSQALTVMVNALAAYDVARGSATPDLRLKVSVAQTKDILWAHFDVSSPNLVKAEVPWEDMPTPPGQLAVKASGFGEVSMAVSLKFIPASVLRVPQYRGLWVENAVRALNETSGKPVGPLLTQATLGSVLSITVQVCTADDLEQVSLIALMPGGLEPIDPVLLSKDRGAWIPMEVRAAAVHFFWPFMSAGTHHVSFLAVAVTEGNFVLPPFKAFAENQPEVLGLTPGGLFQVTPKAHELAILGGNKIAAA</sequence>
<comment type="subcellular location">
    <subcellularLocation>
        <location evidence="2">Secreted</location>
    </subcellularLocation>
</comment>
<evidence type="ECO:0000256" key="1">
    <source>
        <dbReference type="ARBA" id="ARBA00001947"/>
    </source>
</evidence>
<keyword evidence="5" id="KW-0479">Metal-binding</keyword>
<protein>
    <recommendedName>
        <fullName evidence="11">Bacterial alpha-2-macroglobulin MG10 domain-containing protein</fullName>
    </recommendedName>
</protein>
<comment type="cofactor">
    <cofactor evidence="1">
        <name>Zn(2+)</name>
        <dbReference type="ChEBI" id="CHEBI:29105"/>
    </cofactor>
</comment>
<feature type="region of interest" description="Disordered" evidence="10">
    <location>
        <begin position="862"/>
        <end position="883"/>
    </location>
</feature>
<keyword evidence="4" id="KW-0645">Protease</keyword>
<evidence type="ECO:0000256" key="2">
    <source>
        <dbReference type="ARBA" id="ARBA00004613"/>
    </source>
</evidence>
<evidence type="ECO:0000256" key="4">
    <source>
        <dbReference type="ARBA" id="ARBA00022670"/>
    </source>
</evidence>
<dbReference type="EMBL" id="MU070407">
    <property type="protein sequence ID" value="KAF5827880.1"/>
    <property type="molecule type" value="Genomic_DNA"/>
</dbReference>
<evidence type="ECO:0000256" key="3">
    <source>
        <dbReference type="ARBA" id="ARBA00022525"/>
    </source>
</evidence>
<reference evidence="12" key="1">
    <citation type="submission" date="2017-08" db="EMBL/GenBank/DDBJ databases">
        <authorList>
            <person name="Polle J.E."/>
            <person name="Barry K."/>
            <person name="Cushman J."/>
            <person name="Schmutz J."/>
            <person name="Tran D."/>
            <person name="Hathwaick L.T."/>
            <person name="Yim W.C."/>
            <person name="Jenkins J."/>
            <person name="Mckie-Krisberg Z.M."/>
            <person name="Prochnik S."/>
            <person name="Lindquist E."/>
            <person name="Dockter R.B."/>
            <person name="Adam C."/>
            <person name="Molina H."/>
            <person name="Bunkerborg J."/>
            <person name="Jin E."/>
            <person name="Buchheim M."/>
            <person name="Magnuson J."/>
        </authorList>
    </citation>
    <scope>NUCLEOTIDE SEQUENCE</scope>
    <source>
        <strain evidence="12">CCAP 19/18</strain>
    </source>
</reference>
<dbReference type="Pfam" id="PF17973">
    <property type="entry name" value="bMG10"/>
    <property type="match status" value="1"/>
</dbReference>
<feature type="domain" description="Bacterial alpha-2-macroglobulin MG10" evidence="11">
    <location>
        <begin position="1217"/>
        <end position="1330"/>
    </location>
</feature>
<evidence type="ECO:0000256" key="8">
    <source>
        <dbReference type="ARBA" id="ARBA00022833"/>
    </source>
</evidence>
<dbReference type="PANTHER" id="PTHR13062">
    <property type="entry name" value="COLLAGENASE"/>
    <property type="match status" value="1"/>
</dbReference>
<gene>
    <name evidence="12" type="ORF">DUNSADRAFT_18598</name>
</gene>
<evidence type="ECO:0000313" key="12">
    <source>
        <dbReference type="EMBL" id="KAF5827880.1"/>
    </source>
</evidence>